<name>A0A7X0JTQ0_9GAMM</name>
<dbReference type="RefSeq" id="WP_166848940.1">
    <property type="nucleotide sequence ID" value="NZ_JAAONY010000001.1"/>
</dbReference>
<keyword evidence="5 6" id="KW-0472">Membrane</keyword>
<feature type="transmembrane region" description="Helical" evidence="6">
    <location>
        <begin position="151"/>
        <end position="176"/>
    </location>
</feature>
<keyword evidence="3 6" id="KW-0812">Transmembrane</keyword>
<dbReference type="PANTHER" id="PTHR30086">
    <property type="entry name" value="ARGININE EXPORTER PROTEIN ARGO"/>
    <property type="match status" value="1"/>
</dbReference>
<evidence type="ECO:0000256" key="4">
    <source>
        <dbReference type="ARBA" id="ARBA00022989"/>
    </source>
</evidence>
<dbReference type="GO" id="GO:0015171">
    <property type="term" value="F:amino acid transmembrane transporter activity"/>
    <property type="evidence" value="ECO:0007669"/>
    <property type="project" value="TreeGrafter"/>
</dbReference>
<comment type="caution">
    <text evidence="7">The sequence shown here is derived from an EMBL/GenBank/DDBJ whole genome shotgun (WGS) entry which is preliminary data.</text>
</comment>
<organism evidence="7 8">
    <name type="scientific">Pseudoteredinibacter isoporae</name>
    <dbReference type="NCBI Taxonomy" id="570281"/>
    <lineage>
        <taxon>Bacteria</taxon>
        <taxon>Pseudomonadati</taxon>
        <taxon>Pseudomonadota</taxon>
        <taxon>Gammaproteobacteria</taxon>
        <taxon>Cellvibrionales</taxon>
        <taxon>Cellvibrionaceae</taxon>
        <taxon>Pseudoteredinibacter</taxon>
    </lineage>
</organism>
<dbReference type="Proteomes" id="UP000528457">
    <property type="component" value="Unassembled WGS sequence"/>
</dbReference>
<dbReference type="PANTHER" id="PTHR30086:SF20">
    <property type="entry name" value="ARGININE EXPORTER PROTEIN ARGO-RELATED"/>
    <property type="match status" value="1"/>
</dbReference>
<dbReference type="PIRSF" id="PIRSF006324">
    <property type="entry name" value="LeuE"/>
    <property type="match status" value="1"/>
</dbReference>
<feature type="transmembrane region" description="Helical" evidence="6">
    <location>
        <begin position="72"/>
        <end position="92"/>
    </location>
</feature>
<reference evidence="7 8" key="1">
    <citation type="submission" date="2020-08" db="EMBL/GenBank/DDBJ databases">
        <title>Genomic Encyclopedia of Type Strains, Phase IV (KMG-IV): sequencing the most valuable type-strain genomes for metagenomic binning, comparative biology and taxonomic classification.</title>
        <authorList>
            <person name="Goeker M."/>
        </authorList>
    </citation>
    <scope>NUCLEOTIDE SEQUENCE [LARGE SCALE GENOMIC DNA]</scope>
    <source>
        <strain evidence="7 8">DSM 22368</strain>
    </source>
</reference>
<evidence type="ECO:0000256" key="6">
    <source>
        <dbReference type="SAM" id="Phobius"/>
    </source>
</evidence>
<dbReference type="Pfam" id="PF01810">
    <property type="entry name" value="LysE"/>
    <property type="match status" value="1"/>
</dbReference>
<evidence type="ECO:0000256" key="2">
    <source>
        <dbReference type="ARBA" id="ARBA00022475"/>
    </source>
</evidence>
<comment type="subcellular location">
    <subcellularLocation>
        <location evidence="1">Cell membrane</location>
        <topology evidence="1">Multi-pass membrane protein</topology>
    </subcellularLocation>
</comment>
<feature type="transmembrane region" description="Helical" evidence="6">
    <location>
        <begin position="44"/>
        <end position="65"/>
    </location>
</feature>
<evidence type="ECO:0000313" key="7">
    <source>
        <dbReference type="EMBL" id="MBB6521275.1"/>
    </source>
</evidence>
<evidence type="ECO:0000313" key="8">
    <source>
        <dbReference type="Proteomes" id="UP000528457"/>
    </source>
</evidence>
<protein>
    <submittedName>
        <fullName evidence="7">Threonine/homoserine/homoserine lactone efflux protein</fullName>
    </submittedName>
</protein>
<keyword evidence="8" id="KW-1185">Reference proteome</keyword>
<evidence type="ECO:0000256" key="1">
    <source>
        <dbReference type="ARBA" id="ARBA00004651"/>
    </source>
</evidence>
<keyword evidence="2" id="KW-1003">Cell membrane</keyword>
<sequence length="219" mass="23204">MPSTEILIAFTLAALLMNISPGPSNLYVVARAIAQGTKGGIVAGMGLAVGSMVHVMATVLGLSAVFEHSPTLYTAVKLAGAAYLIYLGISYWQNKTEESPDGDGCLVEPVKRKPLISVFRESIIVEVTNPKTALFFIALLPQFVVPESGPISLQLLILGLIVTLSAIPCDIAVAVLSSKVSNYLLKNERAQRIQERVSGSILFGMGAYIVTDEARAVGD</sequence>
<keyword evidence="4 6" id="KW-1133">Transmembrane helix</keyword>
<dbReference type="InterPro" id="IPR001123">
    <property type="entry name" value="LeuE-type"/>
</dbReference>
<evidence type="ECO:0000256" key="3">
    <source>
        <dbReference type="ARBA" id="ARBA00022692"/>
    </source>
</evidence>
<dbReference type="GO" id="GO:0005886">
    <property type="term" value="C:plasma membrane"/>
    <property type="evidence" value="ECO:0007669"/>
    <property type="project" value="UniProtKB-SubCell"/>
</dbReference>
<proteinExistence type="predicted"/>
<gene>
    <name evidence="7" type="ORF">HNR48_001553</name>
</gene>
<evidence type="ECO:0000256" key="5">
    <source>
        <dbReference type="ARBA" id="ARBA00023136"/>
    </source>
</evidence>
<accession>A0A7X0JTQ0</accession>
<dbReference type="InParanoid" id="A0A7X0JTQ0"/>
<dbReference type="EMBL" id="JACHHT010000001">
    <property type="protein sequence ID" value="MBB6521275.1"/>
    <property type="molecule type" value="Genomic_DNA"/>
</dbReference>
<dbReference type="AlphaFoldDB" id="A0A7X0JTQ0"/>